<protein>
    <submittedName>
        <fullName evidence="10">Heme-thiolate peroxidase</fullName>
    </submittedName>
</protein>
<sequence>MKSFAALSAILALAFTTNYQVSAFPAYASLAGLSEPELAAIIPTLHRREPQPLPLPQNDTSTKLVNDAAHPWMPLRQGDIRGPCPGLNTLASHGYLPRNGVASPNQIINAVQEGFNMEYNTAVFVTYAAHLVDGNLITDRLSIGGKTPLTGPDPAAPASVAGLSTHQVFEGDSSITRADAFFGNNHSFNETLFQQFVDFSNRFGGGKYNLTVAGELRYQRIQESIATNPNFTFISPRFFTAYAESTFPVNFFVDGRKNGTEEAGQLDMDAARSFFETSKFPEDFFRPAGPTGPKGINEVFKAHPVQPGKNMGTVNSYTVDPTSADLTKFCLLYENFVNQTIARLYPSPKGALRQALNVALEHMYKGMADPECTQLFPYGQD</sequence>
<feature type="chain" id="PRO_5040501589" evidence="8">
    <location>
        <begin position="24"/>
        <end position="381"/>
    </location>
</feature>
<keyword evidence="8" id="KW-0732">Signal</keyword>
<evidence type="ECO:0000256" key="2">
    <source>
        <dbReference type="ARBA" id="ARBA00022559"/>
    </source>
</evidence>
<reference evidence="10" key="1">
    <citation type="submission" date="2020-11" db="EMBL/GenBank/DDBJ databases">
        <authorList>
            <consortium name="DOE Joint Genome Institute"/>
            <person name="Ahrendt S."/>
            <person name="Riley R."/>
            <person name="Andreopoulos W."/>
            <person name="Labutti K."/>
            <person name="Pangilinan J."/>
            <person name="Ruiz-Duenas F.J."/>
            <person name="Barrasa J.M."/>
            <person name="Sanchez-Garcia M."/>
            <person name="Camarero S."/>
            <person name="Miyauchi S."/>
            <person name="Serrano A."/>
            <person name="Linde D."/>
            <person name="Babiker R."/>
            <person name="Drula E."/>
            <person name="Ayuso-Fernandez I."/>
            <person name="Pacheco R."/>
            <person name="Padilla G."/>
            <person name="Ferreira P."/>
            <person name="Barriuso J."/>
            <person name="Kellner H."/>
            <person name="Castanera R."/>
            <person name="Alfaro M."/>
            <person name="Ramirez L."/>
            <person name="Pisabarro A.G."/>
            <person name="Kuo A."/>
            <person name="Tritt A."/>
            <person name="Lipzen A."/>
            <person name="He G."/>
            <person name="Yan M."/>
            <person name="Ng V."/>
            <person name="Cullen D."/>
            <person name="Martin F."/>
            <person name="Rosso M.-N."/>
            <person name="Henrissat B."/>
            <person name="Hibbett D."/>
            <person name="Martinez A.T."/>
            <person name="Grigoriev I.V."/>
        </authorList>
    </citation>
    <scope>NUCLEOTIDE SEQUENCE</scope>
    <source>
        <strain evidence="10">CBS 506.95</strain>
    </source>
</reference>
<evidence type="ECO:0000256" key="5">
    <source>
        <dbReference type="ARBA" id="ARBA00023002"/>
    </source>
</evidence>
<dbReference type="PROSITE" id="PS51405">
    <property type="entry name" value="HEME_HALOPEROXIDASE"/>
    <property type="match status" value="1"/>
</dbReference>
<name>A0A9P6JMJ9_9AGAR</name>
<dbReference type="PANTHER" id="PTHR33577:SF16">
    <property type="entry name" value="HEME HALOPEROXIDASE FAMILY PROFILE DOMAIN-CONTAINING PROTEIN"/>
    <property type="match status" value="1"/>
</dbReference>
<evidence type="ECO:0000256" key="1">
    <source>
        <dbReference type="ARBA" id="ARBA00001970"/>
    </source>
</evidence>
<dbReference type="SUPFAM" id="SSF47571">
    <property type="entry name" value="Cloroperoxidase"/>
    <property type="match status" value="1"/>
</dbReference>
<gene>
    <name evidence="10" type="primary">HTP10</name>
    <name evidence="10" type="ORF">CPB83DRAFT_896350</name>
</gene>
<feature type="signal peptide" evidence="8">
    <location>
        <begin position="1"/>
        <end position="23"/>
    </location>
</feature>
<dbReference type="Proteomes" id="UP000807306">
    <property type="component" value="Unassembled WGS sequence"/>
</dbReference>
<keyword evidence="3" id="KW-0349">Heme</keyword>
<dbReference type="OrthoDB" id="2542103at2759"/>
<keyword evidence="5" id="KW-0560">Oxidoreductase</keyword>
<keyword evidence="2 10" id="KW-0575">Peroxidase</keyword>
<keyword evidence="11" id="KW-1185">Reference proteome</keyword>
<dbReference type="InterPro" id="IPR000028">
    <property type="entry name" value="Chloroperoxidase"/>
</dbReference>
<dbReference type="GO" id="GO:0004601">
    <property type="term" value="F:peroxidase activity"/>
    <property type="evidence" value="ECO:0007669"/>
    <property type="project" value="UniProtKB-KW"/>
</dbReference>
<evidence type="ECO:0000256" key="6">
    <source>
        <dbReference type="ARBA" id="ARBA00023004"/>
    </source>
</evidence>
<comment type="similarity">
    <text evidence="7">Belongs to the chloroperoxidase family.</text>
</comment>
<feature type="domain" description="Heme haloperoxidase family profile" evidence="9">
    <location>
        <begin position="68"/>
        <end position="301"/>
    </location>
</feature>
<dbReference type="Gene3D" id="1.10.489.10">
    <property type="entry name" value="Chloroperoxidase-like"/>
    <property type="match status" value="1"/>
</dbReference>
<comment type="caution">
    <text evidence="10">The sequence shown here is derived from an EMBL/GenBank/DDBJ whole genome shotgun (WGS) entry which is preliminary data.</text>
</comment>
<organism evidence="10 11">
    <name type="scientific">Crepidotus variabilis</name>
    <dbReference type="NCBI Taxonomy" id="179855"/>
    <lineage>
        <taxon>Eukaryota</taxon>
        <taxon>Fungi</taxon>
        <taxon>Dikarya</taxon>
        <taxon>Basidiomycota</taxon>
        <taxon>Agaricomycotina</taxon>
        <taxon>Agaricomycetes</taxon>
        <taxon>Agaricomycetidae</taxon>
        <taxon>Agaricales</taxon>
        <taxon>Agaricineae</taxon>
        <taxon>Crepidotaceae</taxon>
        <taxon>Crepidotus</taxon>
    </lineage>
</organism>
<evidence type="ECO:0000256" key="3">
    <source>
        <dbReference type="ARBA" id="ARBA00022617"/>
    </source>
</evidence>
<dbReference type="EMBL" id="MU157874">
    <property type="protein sequence ID" value="KAF9526201.1"/>
    <property type="molecule type" value="Genomic_DNA"/>
</dbReference>
<dbReference type="AlphaFoldDB" id="A0A9P6JMJ9"/>
<proteinExistence type="inferred from homology"/>
<dbReference type="InterPro" id="IPR036851">
    <property type="entry name" value="Chloroperoxidase-like_sf"/>
</dbReference>
<comment type="cofactor">
    <cofactor evidence="1">
        <name>heme b</name>
        <dbReference type="ChEBI" id="CHEBI:60344"/>
    </cofactor>
</comment>
<dbReference type="FunFam" id="1.10.489.10:FF:000001">
    <property type="entry name" value="Aromatic peroxygenase"/>
    <property type="match status" value="1"/>
</dbReference>
<evidence type="ECO:0000313" key="10">
    <source>
        <dbReference type="EMBL" id="KAF9526201.1"/>
    </source>
</evidence>
<dbReference type="PANTHER" id="PTHR33577">
    <property type="entry name" value="STERIGMATOCYSTIN BIOSYNTHESIS PEROXIDASE STCC-RELATED"/>
    <property type="match status" value="1"/>
</dbReference>
<keyword evidence="4" id="KW-0479">Metal-binding</keyword>
<dbReference type="GO" id="GO:0046872">
    <property type="term" value="F:metal ion binding"/>
    <property type="evidence" value="ECO:0007669"/>
    <property type="project" value="UniProtKB-KW"/>
</dbReference>
<evidence type="ECO:0000313" key="11">
    <source>
        <dbReference type="Proteomes" id="UP000807306"/>
    </source>
</evidence>
<evidence type="ECO:0000256" key="7">
    <source>
        <dbReference type="ARBA" id="ARBA00025795"/>
    </source>
</evidence>
<evidence type="ECO:0000259" key="9">
    <source>
        <dbReference type="PROSITE" id="PS51405"/>
    </source>
</evidence>
<evidence type="ECO:0000256" key="8">
    <source>
        <dbReference type="SAM" id="SignalP"/>
    </source>
</evidence>
<keyword evidence="6" id="KW-0408">Iron</keyword>
<dbReference type="Pfam" id="PF01328">
    <property type="entry name" value="Peroxidase_2"/>
    <property type="match status" value="1"/>
</dbReference>
<evidence type="ECO:0000256" key="4">
    <source>
        <dbReference type="ARBA" id="ARBA00022723"/>
    </source>
</evidence>
<accession>A0A9P6JMJ9</accession>